<accession>A0ACB9XT99</accession>
<keyword evidence="2" id="KW-1185">Reference proteome</keyword>
<evidence type="ECO:0000313" key="2">
    <source>
        <dbReference type="Proteomes" id="UP001057452"/>
    </source>
</evidence>
<dbReference type="EMBL" id="CM043787">
    <property type="protein sequence ID" value="KAI4830149.1"/>
    <property type="molecule type" value="Genomic_DNA"/>
</dbReference>
<name>A0ACB9XT99_CHAAC</name>
<dbReference type="Proteomes" id="UP001057452">
    <property type="component" value="Chromosome 3"/>
</dbReference>
<evidence type="ECO:0000313" key="1">
    <source>
        <dbReference type="EMBL" id="KAI4830149.1"/>
    </source>
</evidence>
<reference evidence="1" key="1">
    <citation type="submission" date="2022-05" db="EMBL/GenBank/DDBJ databases">
        <title>Chromosome-level genome of Chaenocephalus aceratus.</title>
        <authorList>
            <person name="Park H."/>
        </authorList>
    </citation>
    <scope>NUCLEOTIDE SEQUENCE</scope>
    <source>
        <strain evidence="1">KU_202001</strain>
    </source>
</reference>
<organism evidence="1 2">
    <name type="scientific">Chaenocephalus aceratus</name>
    <name type="common">Blackfin icefish</name>
    <name type="synonym">Chaenichthys aceratus</name>
    <dbReference type="NCBI Taxonomy" id="36190"/>
    <lineage>
        <taxon>Eukaryota</taxon>
        <taxon>Metazoa</taxon>
        <taxon>Chordata</taxon>
        <taxon>Craniata</taxon>
        <taxon>Vertebrata</taxon>
        <taxon>Euteleostomi</taxon>
        <taxon>Actinopterygii</taxon>
        <taxon>Neopterygii</taxon>
        <taxon>Teleostei</taxon>
        <taxon>Neoteleostei</taxon>
        <taxon>Acanthomorphata</taxon>
        <taxon>Eupercaria</taxon>
        <taxon>Perciformes</taxon>
        <taxon>Notothenioidei</taxon>
        <taxon>Channichthyidae</taxon>
        <taxon>Chaenocephalus</taxon>
    </lineage>
</organism>
<proteinExistence type="predicted"/>
<feature type="non-terminal residue" evidence="1">
    <location>
        <position position="1"/>
    </location>
</feature>
<gene>
    <name evidence="1" type="ORF">KUCAC02_001800</name>
</gene>
<feature type="non-terminal residue" evidence="1">
    <location>
        <position position="229"/>
    </location>
</feature>
<comment type="caution">
    <text evidence="1">The sequence shown here is derived from an EMBL/GenBank/DDBJ whole genome shotgun (WGS) entry which is preliminary data.</text>
</comment>
<sequence>PGLGVLLAASCGIIRCLYLARLQYACSRLVLGWLFFPMVSCDCPLSLSLRAPACTVGSPGPSERRCAQRLRCATSTHGFWPLMSPCRPQAPAEGAATRASAGLTGFWAGTGSVSEGVGVRQESWRGGSETAAGQPRAKERTPKQPGVLGTAAARSHYPALPQRSNGGWAAAEPHTGHSSCNKSQMCGGDRPQDKTVVFLGSFQSTERGQDAPVSDPTQPVLVLSTRSQT</sequence>
<protein>
    <submittedName>
        <fullName evidence="1">Uncharacterized protein</fullName>
    </submittedName>
</protein>